<evidence type="ECO:0000313" key="1">
    <source>
        <dbReference type="EMBL" id="CAF4793002.1"/>
    </source>
</evidence>
<evidence type="ECO:0000313" key="2">
    <source>
        <dbReference type="Proteomes" id="UP000681720"/>
    </source>
</evidence>
<reference evidence="1" key="1">
    <citation type="submission" date="2021-02" db="EMBL/GenBank/DDBJ databases">
        <authorList>
            <person name="Nowell W R."/>
        </authorList>
    </citation>
    <scope>NUCLEOTIDE SEQUENCE</scope>
</reference>
<name>A0A8S3B3W4_9BILA</name>
<gene>
    <name evidence="1" type="ORF">GIL414_LOCUS46831</name>
</gene>
<dbReference type="Proteomes" id="UP000681720">
    <property type="component" value="Unassembled WGS sequence"/>
</dbReference>
<feature type="non-terminal residue" evidence="1">
    <location>
        <position position="76"/>
    </location>
</feature>
<proteinExistence type="predicted"/>
<accession>A0A8S3B3W4</accession>
<dbReference type="AlphaFoldDB" id="A0A8S3B3W4"/>
<organism evidence="1 2">
    <name type="scientific">Rotaria magnacalcarata</name>
    <dbReference type="NCBI Taxonomy" id="392030"/>
    <lineage>
        <taxon>Eukaryota</taxon>
        <taxon>Metazoa</taxon>
        <taxon>Spiralia</taxon>
        <taxon>Gnathifera</taxon>
        <taxon>Rotifera</taxon>
        <taxon>Eurotatoria</taxon>
        <taxon>Bdelloidea</taxon>
        <taxon>Philodinida</taxon>
        <taxon>Philodinidae</taxon>
        <taxon>Rotaria</taxon>
    </lineage>
</organism>
<protein>
    <submittedName>
        <fullName evidence="1">Uncharacterized protein</fullName>
    </submittedName>
</protein>
<comment type="caution">
    <text evidence="1">The sequence shown here is derived from an EMBL/GenBank/DDBJ whole genome shotgun (WGS) entry which is preliminary data.</text>
</comment>
<sequence>MITYFLPRPLLNFIHYYLAENTTTTGILCQKAKWNSSGVTVATGEGIFSIFVDDNNNIYTAQADFYNQRVLKNSSD</sequence>
<dbReference type="EMBL" id="CAJOBJ010148056">
    <property type="protein sequence ID" value="CAF4793002.1"/>
    <property type="molecule type" value="Genomic_DNA"/>
</dbReference>